<dbReference type="Proteomes" id="UP000246078">
    <property type="component" value="Unassembled WGS sequence"/>
</dbReference>
<proteinExistence type="predicted"/>
<dbReference type="VEuPathDB" id="TriTrypDB:TCDM_11077"/>
<name>A0A2V2WF77_TRYCR</name>
<dbReference type="AlphaFoldDB" id="A0A2V2WF77"/>
<dbReference type="VEuPathDB" id="TriTrypDB:TcG_09677"/>
<protein>
    <submittedName>
        <fullName evidence="2">Putative retrotransposon hot spot protein (RHS)</fullName>
    </submittedName>
</protein>
<dbReference type="Pfam" id="PF20445">
    <property type="entry name" value="RHS_N"/>
    <property type="match status" value="1"/>
</dbReference>
<comment type="caution">
    <text evidence="2">The sequence shown here is derived from an EMBL/GenBank/DDBJ whole genome shotgun (WGS) entry which is preliminary data.</text>
</comment>
<dbReference type="EMBL" id="PRFC01000108">
    <property type="protein sequence ID" value="PWV06907.1"/>
    <property type="molecule type" value="Genomic_DNA"/>
</dbReference>
<reference evidence="2 3" key="1">
    <citation type="journal article" date="2018" name="Microb. Genom.">
        <title>Expanding an expanded genome: long-read sequencing of Trypanosoma cruzi.</title>
        <authorList>
            <person name="Berna L."/>
            <person name="Rodriguez M."/>
            <person name="Chiribao M.L."/>
            <person name="Parodi-Talice A."/>
            <person name="Pita S."/>
            <person name="Rijo G."/>
            <person name="Alvarez-Valin F."/>
            <person name="Robello C."/>
        </authorList>
    </citation>
    <scope>NUCLEOTIDE SEQUENCE [LARGE SCALE GENOMIC DNA]</scope>
    <source>
        <strain evidence="2 3">TCC</strain>
    </source>
</reference>
<sequence length="181" mass="20403">MIFLRWNLTAEAFCAPIGMSYWRIFWTPRSISRDAGVLNEMQASGHYARIEKTVRDEMDLEEVVRRLHEKGVNNLLGWSLAAEEVKACARDNNKNTLDAALHEARNPNDVERTGIPGGLYESVHNARWHHVVEVPDGEGTGTGIGMEVREGNHRSHGRTRRLATLSKRMTLWSNPAQSVSS</sequence>
<evidence type="ECO:0000313" key="2">
    <source>
        <dbReference type="EMBL" id="PWV06907.1"/>
    </source>
</evidence>
<evidence type="ECO:0000259" key="1">
    <source>
        <dbReference type="Pfam" id="PF20445"/>
    </source>
</evidence>
<dbReference type="VEuPathDB" id="TriTrypDB:C3747_108g181"/>
<organism evidence="2 3">
    <name type="scientific">Trypanosoma cruzi</name>
    <dbReference type="NCBI Taxonomy" id="5693"/>
    <lineage>
        <taxon>Eukaryota</taxon>
        <taxon>Discoba</taxon>
        <taxon>Euglenozoa</taxon>
        <taxon>Kinetoplastea</taxon>
        <taxon>Metakinetoplastina</taxon>
        <taxon>Trypanosomatida</taxon>
        <taxon>Trypanosomatidae</taxon>
        <taxon>Trypanosoma</taxon>
        <taxon>Schizotrypanum</taxon>
    </lineage>
</organism>
<feature type="domain" description="Retrotransposon hot spot protein N-terminal" evidence="1">
    <location>
        <begin position="120"/>
        <end position="152"/>
    </location>
</feature>
<dbReference type="InterPro" id="IPR046835">
    <property type="entry name" value="RHS_N"/>
</dbReference>
<accession>A0A2V2WF77</accession>
<gene>
    <name evidence="2" type="ORF">C3747_108g181</name>
</gene>
<evidence type="ECO:0000313" key="3">
    <source>
        <dbReference type="Proteomes" id="UP000246078"/>
    </source>
</evidence>
<dbReference type="VEuPathDB" id="TriTrypDB:C4B63_551g1"/>
<dbReference type="VEuPathDB" id="TriTrypDB:TcCL_NonESM11996"/>